<name>A0ABQ2I7S0_9MICO</name>
<organism evidence="2 3">
    <name type="scientific">Terrabacter tumescens</name>
    <dbReference type="NCBI Taxonomy" id="60443"/>
    <lineage>
        <taxon>Bacteria</taxon>
        <taxon>Bacillati</taxon>
        <taxon>Actinomycetota</taxon>
        <taxon>Actinomycetes</taxon>
        <taxon>Micrococcales</taxon>
        <taxon>Intrasporangiaceae</taxon>
        <taxon>Terrabacter</taxon>
    </lineage>
</organism>
<feature type="compositionally biased region" description="Basic and acidic residues" evidence="1">
    <location>
        <begin position="122"/>
        <end position="132"/>
    </location>
</feature>
<feature type="compositionally biased region" description="Low complexity" evidence="1">
    <location>
        <begin position="89"/>
        <end position="98"/>
    </location>
</feature>
<proteinExistence type="predicted"/>
<sequence>MPVASVRTTVALPVGRPATEVGAGLDGVAVRVVVEAGGVGAVVAGVVDGVCAGVVDVDVVAGPLAGEVLVPDDGAPDEQAAADRARATVAARATRPVRSGMGTSVTDGSERACAPSGMTPVHRREQSGRPQS</sequence>
<accession>A0ABQ2I7S0</accession>
<evidence type="ECO:0000313" key="3">
    <source>
        <dbReference type="Proteomes" id="UP000623461"/>
    </source>
</evidence>
<evidence type="ECO:0000313" key="2">
    <source>
        <dbReference type="EMBL" id="GGN00472.1"/>
    </source>
</evidence>
<reference evidence="3" key="1">
    <citation type="journal article" date="2019" name="Int. J. Syst. Evol. Microbiol.">
        <title>The Global Catalogue of Microorganisms (GCM) 10K type strain sequencing project: providing services to taxonomists for standard genome sequencing and annotation.</title>
        <authorList>
            <consortium name="The Broad Institute Genomics Platform"/>
            <consortium name="The Broad Institute Genome Sequencing Center for Infectious Disease"/>
            <person name="Wu L."/>
            <person name="Ma J."/>
        </authorList>
    </citation>
    <scope>NUCLEOTIDE SEQUENCE [LARGE SCALE GENOMIC DNA]</scope>
    <source>
        <strain evidence="3">JCM 1365</strain>
    </source>
</reference>
<gene>
    <name evidence="2" type="ORF">GCM10009721_29520</name>
</gene>
<protein>
    <submittedName>
        <fullName evidence="2">Uncharacterized protein</fullName>
    </submittedName>
</protein>
<dbReference type="EMBL" id="BMNZ01000005">
    <property type="protein sequence ID" value="GGN00472.1"/>
    <property type="molecule type" value="Genomic_DNA"/>
</dbReference>
<feature type="region of interest" description="Disordered" evidence="1">
    <location>
        <begin position="89"/>
        <end position="132"/>
    </location>
</feature>
<dbReference type="Proteomes" id="UP000623461">
    <property type="component" value="Unassembled WGS sequence"/>
</dbReference>
<keyword evidence="3" id="KW-1185">Reference proteome</keyword>
<evidence type="ECO:0000256" key="1">
    <source>
        <dbReference type="SAM" id="MobiDB-lite"/>
    </source>
</evidence>
<comment type="caution">
    <text evidence="2">The sequence shown here is derived from an EMBL/GenBank/DDBJ whole genome shotgun (WGS) entry which is preliminary data.</text>
</comment>